<evidence type="ECO:0000313" key="1">
    <source>
        <dbReference type="EMBL" id="KAJ1890482.1"/>
    </source>
</evidence>
<name>A0ACC1I9H1_9FUNG</name>
<comment type="caution">
    <text evidence="1">The sequence shown here is derived from an EMBL/GenBank/DDBJ whole genome shotgun (WGS) entry which is preliminary data.</text>
</comment>
<dbReference type="EMBL" id="JANBPG010001333">
    <property type="protein sequence ID" value="KAJ1890482.1"/>
    <property type="molecule type" value="Genomic_DNA"/>
</dbReference>
<organism evidence="1 2">
    <name type="scientific">Kickxella alabastrina</name>
    <dbReference type="NCBI Taxonomy" id="61397"/>
    <lineage>
        <taxon>Eukaryota</taxon>
        <taxon>Fungi</taxon>
        <taxon>Fungi incertae sedis</taxon>
        <taxon>Zoopagomycota</taxon>
        <taxon>Kickxellomycotina</taxon>
        <taxon>Kickxellomycetes</taxon>
        <taxon>Kickxellales</taxon>
        <taxon>Kickxellaceae</taxon>
        <taxon>Kickxella</taxon>
    </lineage>
</organism>
<keyword evidence="2" id="KW-1185">Reference proteome</keyword>
<gene>
    <name evidence="1" type="primary">RABL3_1</name>
    <name evidence="1" type="ORF">LPJ66_007451</name>
</gene>
<dbReference type="Proteomes" id="UP001150581">
    <property type="component" value="Unassembled WGS sequence"/>
</dbReference>
<evidence type="ECO:0000313" key="2">
    <source>
        <dbReference type="Proteomes" id="UP001150581"/>
    </source>
</evidence>
<accession>A0ACC1I9H1</accession>
<sequence length="191" mass="20970">MNNPTIRIGVLGELGVGKSELVHRICHPEVSAPGTTSALAGPTLDVLNFERSRGDRLTGEDIWVEFLVIPSETRHPRSRQMLYSIGLDALFMVCNCAVPKTFLRAAEWLEEARGADNLQNVPIALILGGPVAMDWTLSANVVALVEPLAQMYSVKVLDLSGYMSSYSLNSKQRGLLAEFYEDVVRRKPLTG</sequence>
<protein>
    <submittedName>
        <fullName evidence="1">Rab-like protein 3</fullName>
    </submittedName>
</protein>
<reference evidence="1" key="1">
    <citation type="submission" date="2022-07" db="EMBL/GenBank/DDBJ databases">
        <title>Phylogenomic reconstructions and comparative analyses of Kickxellomycotina fungi.</title>
        <authorList>
            <person name="Reynolds N.K."/>
            <person name="Stajich J.E."/>
            <person name="Barry K."/>
            <person name="Grigoriev I.V."/>
            <person name="Crous P."/>
            <person name="Smith M.E."/>
        </authorList>
    </citation>
    <scope>NUCLEOTIDE SEQUENCE</scope>
    <source>
        <strain evidence="1">Benny 63K</strain>
    </source>
</reference>
<proteinExistence type="predicted"/>